<dbReference type="PROSITE" id="PS51037">
    <property type="entry name" value="YEATS"/>
    <property type="match status" value="1"/>
</dbReference>
<feature type="region of interest" description="Disordered" evidence="3">
    <location>
        <begin position="234"/>
        <end position="299"/>
    </location>
</feature>
<dbReference type="GO" id="GO:0000785">
    <property type="term" value="C:chromatin"/>
    <property type="evidence" value="ECO:0007669"/>
    <property type="project" value="UniProtKB-ARBA"/>
</dbReference>
<dbReference type="EMBL" id="JABAYA010000011">
    <property type="protein sequence ID" value="KAF7731196.1"/>
    <property type="molecule type" value="Genomic_DNA"/>
</dbReference>
<dbReference type="GO" id="GO:0005634">
    <property type="term" value="C:nucleus"/>
    <property type="evidence" value="ECO:0007669"/>
    <property type="project" value="UniProtKB-SubCell"/>
</dbReference>
<proteinExistence type="predicted"/>
<feature type="region of interest" description="Disordered" evidence="3">
    <location>
        <begin position="111"/>
        <end position="130"/>
    </location>
</feature>
<dbReference type="Pfam" id="PF22951">
    <property type="entry name" value="3HBD"/>
    <property type="match status" value="1"/>
</dbReference>
<dbReference type="InterPro" id="IPR038704">
    <property type="entry name" value="YEAST_sf"/>
</dbReference>
<feature type="compositionally biased region" description="Basic residues" evidence="3">
    <location>
        <begin position="120"/>
        <end position="129"/>
    </location>
</feature>
<dbReference type="Gene3D" id="2.60.40.1970">
    <property type="entry name" value="YEATS domain"/>
    <property type="match status" value="1"/>
</dbReference>
<dbReference type="AlphaFoldDB" id="A0A8H7EV78"/>
<reference evidence="5" key="1">
    <citation type="submission" date="2020-01" db="EMBL/GenBank/DDBJ databases">
        <title>Genome Sequencing of Three Apophysomyces-Like Fungal Strains Confirms a Novel Fungal Genus in the Mucoromycota with divergent Burkholderia-like Endosymbiotic Bacteria.</title>
        <authorList>
            <person name="Stajich J.E."/>
            <person name="Macias A.M."/>
            <person name="Carter-House D."/>
            <person name="Lovett B."/>
            <person name="Kasson L.R."/>
            <person name="Berry K."/>
            <person name="Grigoriev I."/>
            <person name="Chang Y."/>
            <person name="Spatafora J."/>
            <person name="Kasson M.T."/>
        </authorList>
    </citation>
    <scope>NUCLEOTIDE SEQUENCE</scope>
    <source>
        <strain evidence="5">NRRL A-21654</strain>
    </source>
</reference>
<evidence type="ECO:0000256" key="1">
    <source>
        <dbReference type="ARBA" id="ARBA00023242"/>
    </source>
</evidence>
<dbReference type="InterPro" id="IPR055129">
    <property type="entry name" value="YEATS_dom"/>
</dbReference>
<accession>A0A8H7EV78</accession>
<gene>
    <name evidence="5" type="primary">YEATS2</name>
    <name evidence="5" type="ORF">EC973_000611</name>
</gene>
<keyword evidence="6" id="KW-1185">Reference proteome</keyword>
<comment type="subcellular location">
    <subcellularLocation>
        <location evidence="2">Nucleus</location>
    </subcellularLocation>
</comment>
<dbReference type="CDD" id="cd16907">
    <property type="entry name" value="YEATS_YEATS2_like"/>
    <property type="match status" value="1"/>
</dbReference>
<dbReference type="InterPro" id="IPR055127">
    <property type="entry name" value="YEATS2_3HBD"/>
</dbReference>
<feature type="compositionally biased region" description="Polar residues" evidence="3">
    <location>
        <begin position="288"/>
        <end position="299"/>
    </location>
</feature>
<dbReference type="GO" id="GO:0006355">
    <property type="term" value="P:regulation of DNA-templated transcription"/>
    <property type="evidence" value="ECO:0007669"/>
    <property type="project" value="InterPro"/>
</dbReference>
<evidence type="ECO:0000313" key="6">
    <source>
        <dbReference type="Proteomes" id="UP000605846"/>
    </source>
</evidence>
<sequence length="830" mass="93692">MNNYPASRENDPSFRGLSSTIPNSCSHIRLDGATRQKILDIIDHQFDLEIYLKQREIAAIRQEIAKAESALHDLELAVNNELSAATVPGASHYTRRSAAASMNLPSATYFPTVPSPPTISRKKSSKSVHRSNLFGRRNDGVFVRLVCPVCKRDDLANQQGFLNHCRLAHNLEFENYEKCMLMCGTPVDESEVPLDHPIRSRPVTKPVPISAIQKKKARPTIKVFEEDVDLELDQTSRHTMTVHTPDRPSEGSKSLPESSISTPATTVADEEDEGHEKQQEEQAARPTGNVQSKTEQNQTTEAPAIESFAAALSTAEEGGSRFYIKKRVIVGNVSKYIAPEKRDSTLKHFTHKWMIYVVEPPQIHESAPFITGVRYHLHPSYKPHDVVEVKEPPFRLTRLGWGEFPVRIQLHFVDKRRNKSVDVIHHLKLDDTHCGKQMLGSERSIEIELDRNTDFNETSSSKLQVESESATQLIETNTIVSNVMQKVSKQKMTLLQGILKEAVRRLPIIRSGAHSMVLPYSCAVSAKMYFNWSVGRRKALEWHRAHLLRVEVQRRAFETKDDVLRSAAAALSTKDVVIWCREHKYTPSKATVDLDTEENSGYCKFCGCLREVHYRDYGSANADENCPRKPKGRSIRKRTGGLSSMTSVTNLLAQLDAGWDEVKEGDDMDIDVDASTKSCSSANNTLKYANLFERIREYSSSEPLDIANERCIDWIWSTLGQLRLKGVVANDIIQTRDGSLRTTTPGVDLETSIDQRLVVGNLLAQATRTFLKRILNNSMSIWKNEHDIDQCDKMLVPHHVYQALQQTEEFDFLTNQYMGPAEEEGDGNKE</sequence>
<feature type="domain" description="YEATS" evidence="4">
    <location>
        <begin position="318"/>
        <end position="469"/>
    </location>
</feature>
<dbReference type="OrthoDB" id="1741717at2759"/>
<feature type="compositionally biased region" description="Basic and acidic residues" evidence="3">
    <location>
        <begin position="274"/>
        <end position="283"/>
    </location>
</feature>
<dbReference type="PANTHER" id="PTHR23195">
    <property type="entry name" value="YEATS DOMAIN"/>
    <property type="match status" value="1"/>
</dbReference>
<evidence type="ECO:0000313" key="5">
    <source>
        <dbReference type="EMBL" id="KAF7731196.1"/>
    </source>
</evidence>
<name>A0A8H7EV78_9FUNG</name>
<evidence type="ECO:0000259" key="4">
    <source>
        <dbReference type="PROSITE" id="PS51037"/>
    </source>
</evidence>
<feature type="compositionally biased region" description="Polar residues" evidence="3">
    <location>
        <begin position="251"/>
        <end position="265"/>
    </location>
</feature>
<dbReference type="Proteomes" id="UP000605846">
    <property type="component" value="Unassembled WGS sequence"/>
</dbReference>
<comment type="caution">
    <text evidence="5">The sequence shown here is derived from an EMBL/GenBank/DDBJ whole genome shotgun (WGS) entry which is preliminary data.</text>
</comment>
<protein>
    <submittedName>
        <fullName evidence="5">YEATS domain-containing protein 2</fullName>
    </submittedName>
</protein>
<dbReference type="Pfam" id="PF25909">
    <property type="entry name" value="zf-C2H2_AHC1"/>
    <property type="match status" value="1"/>
</dbReference>
<dbReference type="InterPro" id="IPR058706">
    <property type="entry name" value="zf-C2H2_AHC1-like"/>
</dbReference>
<evidence type="ECO:0000256" key="2">
    <source>
        <dbReference type="PROSITE-ProRule" id="PRU00376"/>
    </source>
</evidence>
<organism evidence="5 6">
    <name type="scientific">Apophysomyces ossiformis</name>
    <dbReference type="NCBI Taxonomy" id="679940"/>
    <lineage>
        <taxon>Eukaryota</taxon>
        <taxon>Fungi</taxon>
        <taxon>Fungi incertae sedis</taxon>
        <taxon>Mucoromycota</taxon>
        <taxon>Mucoromycotina</taxon>
        <taxon>Mucoromycetes</taxon>
        <taxon>Mucorales</taxon>
        <taxon>Mucorineae</taxon>
        <taxon>Mucoraceae</taxon>
        <taxon>Apophysomyces</taxon>
    </lineage>
</organism>
<dbReference type="InterPro" id="IPR005033">
    <property type="entry name" value="YEATS"/>
</dbReference>
<dbReference type="Pfam" id="PF03366">
    <property type="entry name" value="YEATS"/>
    <property type="match status" value="1"/>
</dbReference>
<keyword evidence="1 2" id="KW-0539">Nucleus</keyword>
<evidence type="ECO:0000256" key="3">
    <source>
        <dbReference type="SAM" id="MobiDB-lite"/>
    </source>
</evidence>